<dbReference type="Proteomes" id="UP000015104">
    <property type="component" value="Unassembled WGS sequence"/>
</dbReference>
<protein>
    <submittedName>
        <fullName evidence="1">Uncharacterized protein</fullName>
    </submittedName>
</protein>
<sequence length="29" mass="3126">MKISLVTLCLALTAFSAFNAVEANTYLGY</sequence>
<dbReference type="HOGENOM" id="CLU_3411006_0_0_1"/>
<dbReference type="EMBL" id="CAEY01002007">
    <property type="status" value="NOT_ANNOTATED_CDS"/>
    <property type="molecule type" value="Genomic_DNA"/>
</dbReference>
<proteinExistence type="predicted"/>
<dbReference type="EnsemblMetazoa" id="tetur09g01400.1">
    <property type="protein sequence ID" value="tetur09g01400.1"/>
    <property type="gene ID" value="tetur09g01400"/>
</dbReference>
<accession>T1KD22</accession>
<organism evidence="1 2">
    <name type="scientific">Tetranychus urticae</name>
    <name type="common">Two-spotted spider mite</name>
    <dbReference type="NCBI Taxonomy" id="32264"/>
    <lineage>
        <taxon>Eukaryota</taxon>
        <taxon>Metazoa</taxon>
        <taxon>Ecdysozoa</taxon>
        <taxon>Arthropoda</taxon>
        <taxon>Chelicerata</taxon>
        <taxon>Arachnida</taxon>
        <taxon>Acari</taxon>
        <taxon>Acariformes</taxon>
        <taxon>Trombidiformes</taxon>
        <taxon>Prostigmata</taxon>
        <taxon>Eleutherengona</taxon>
        <taxon>Raphignathae</taxon>
        <taxon>Tetranychoidea</taxon>
        <taxon>Tetranychidae</taxon>
        <taxon>Tetranychus</taxon>
    </lineage>
</organism>
<evidence type="ECO:0000313" key="2">
    <source>
        <dbReference type="Proteomes" id="UP000015104"/>
    </source>
</evidence>
<keyword evidence="2" id="KW-1185">Reference proteome</keyword>
<name>T1KD22_TETUR</name>
<dbReference type="AlphaFoldDB" id="T1KD22"/>
<reference evidence="1" key="2">
    <citation type="submission" date="2015-06" db="UniProtKB">
        <authorList>
            <consortium name="EnsemblMetazoa"/>
        </authorList>
    </citation>
    <scope>IDENTIFICATION</scope>
</reference>
<reference evidence="2" key="1">
    <citation type="submission" date="2011-08" db="EMBL/GenBank/DDBJ databases">
        <authorList>
            <person name="Rombauts S."/>
        </authorList>
    </citation>
    <scope>NUCLEOTIDE SEQUENCE</scope>
    <source>
        <strain evidence="2">London</strain>
    </source>
</reference>
<evidence type="ECO:0000313" key="1">
    <source>
        <dbReference type="EnsemblMetazoa" id="tetur09g01400.1"/>
    </source>
</evidence>